<evidence type="ECO:0000313" key="3">
    <source>
        <dbReference type="Proteomes" id="UP000608420"/>
    </source>
</evidence>
<keyword evidence="1" id="KW-0472">Membrane</keyword>
<evidence type="ECO:0000256" key="1">
    <source>
        <dbReference type="SAM" id="Phobius"/>
    </source>
</evidence>
<evidence type="ECO:0000313" key="2">
    <source>
        <dbReference type="EMBL" id="GGG11389.1"/>
    </source>
</evidence>
<dbReference type="Proteomes" id="UP000608420">
    <property type="component" value="Unassembled WGS sequence"/>
</dbReference>
<reference evidence="3" key="1">
    <citation type="journal article" date="2019" name="Int. J. Syst. Evol. Microbiol.">
        <title>The Global Catalogue of Microorganisms (GCM) 10K type strain sequencing project: providing services to taxonomists for standard genome sequencing and annotation.</title>
        <authorList>
            <consortium name="The Broad Institute Genomics Platform"/>
            <consortium name="The Broad Institute Genome Sequencing Center for Infectious Disease"/>
            <person name="Wu L."/>
            <person name="Ma J."/>
        </authorList>
    </citation>
    <scope>NUCLEOTIDE SEQUENCE [LARGE SCALE GENOMIC DNA]</scope>
    <source>
        <strain evidence="3">CGMCC 1.15420</strain>
    </source>
</reference>
<feature type="transmembrane region" description="Helical" evidence="1">
    <location>
        <begin position="6"/>
        <end position="23"/>
    </location>
</feature>
<dbReference type="Pfam" id="PF20181">
    <property type="entry name" value="DUF6544"/>
    <property type="match status" value="1"/>
</dbReference>
<sequence>MWTIIAILAVIIVGILIFLNIPYSTTKAGFERTVTEQLRNSEATSNPFTLEDIEKLPEPLQKYFTYSGYIGTPKMSHMKIAFKQVDFMMSPDKPAIKIDYTQYNFVREPVRFAYIDTSMYGIPFEGLDSYIDGHGGMKGVLGKVIPLFNQTGEEMDQAALVTFLSESLVVPHAVLQDYITWESVDATHAKATIIYKGVSASGIFTFNEVGEPLSFTTEDRSLISTDGMVQQVTWSAFFKDYKTIDGIRQPTHLQAVWNLEQGDLVYFDSDDFTIEYGMK</sequence>
<proteinExistence type="predicted"/>
<dbReference type="InterPro" id="IPR046674">
    <property type="entry name" value="DUF6544"/>
</dbReference>
<comment type="caution">
    <text evidence="2">The sequence shown here is derived from an EMBL/GenBank/DDBJ whole genome shotgun (WGS) entry which is preliminary data.</text>
</comment>
<name>A0ABQ1W413_9BACL</name>
<dbReference type="RefSeq" id="WP_120464369.1">
    <property type="nucleotide sequence ID" value="NZ_BMIW01000031.1"/>
</dbReference>
<keyword evidence="1" id="KW-0812">Transmembrane</keyword>
<keyword evidence="3" id="KW-1185">Reference proteome</keyword>
<keyword evidence="1" id="KW-1133">Transmembrane helix</keyword>
<accession>A0ABQ1W413</accession>
<gene>
    <name evidence="2" type="ORF">GCM10010913_36510</name>
</gene>
<dbReference type="EMBL" id="BMIW01000031">
    <property type="protein sequence ID" value="GGG11389.1"/>
    <property type="molecule type" value="Genomic_DNA"/>
</dbReference>
<protein>
    <submittedName>
        <fullName evidence="2">Uncharacterized protein</fullName>
    </submittedName>
</protein>
<organism evidence="2 3">
    <name type="scientific">Paenibacillus aceti</name>
    <dbReference type="NCBI Taxonomy" id="1820010"/>
    <lineage>
        <taxon>Bacteria</taxon>
        <taxon>Bacillati</taxon>
        <taxon>Bacillota</taxon>
        <taxon>Bacilli</taxon>
        <taxon>Bacillales</taxon>
        <taxon>Paenibacillaceae</taxon>
        <taxon>Paenibacillus</taxon>
    </lineage>
</organism>